<keyword evidence="9" id="KW-0539">Nucleus</keyword>
<dbReference type="InterPro" id="IPR036236">
    <property type="entry name" value="Znf_C2H2_sf"/>
</dbReference>
<dbReference type="Gene3D" id="1.10.4020.10">
    <property type="entry name" value="DNA breaking-rejoining enzymes"/>
    <property type="match status" value="1"/>
</dbReference>
<evidence type="ECO:0000256" key="5">
    <source>
        <dbReference type="ARBA" id="ARBA00022771"/>
    </source>
</evidence>
<dbReference type="GeneID" id="114667067"/>
<evidence type="ECO:0000256" key="2">
    <source>
        <dbReference type="ARBA" id="ARBA00006991"/>
    </source>
</evidence>
<evidence type="ECO:0000259" key="13">
    <source>
        <dbReference type="PROSITE" id="PS50158"/>
    </source>
</evidence>
<organism evidence="15 16">
    <name type="scientific">Erpetoichthys calabaricus</name>
    <name type="common">Rope fish</name>
    <name type="synonym">Calamoichthys calabaricus</name>
    <dbReference type="NCBI Taxonomy" id="27687"/>
    <lineage>
        <taxon>Eukaryota</taxon>
        <taxon>Metazoa</taxon>
        <taxon>Chordata</taxon>
        <taxon>Craniata</taxon>
        <taxon>Vertebrata</taxon>
        <taxon>Euteleostomi</taxon>
        <taxon>Actinopterygii</taxon>
        <taxon>Polypteriformes</taxon>
        <taxon>Polypteridae</taxon>
        <taxon>Erpetoichthys</taxon>
    </lineage>
</organism>
<feature type="compositionally biased region" description="Polar residues" evidence="11">
    <location>
        <begin position="426"/>
        <end position="437"/>
    </location>
</feature>
<feature type="region of interest" description="Disordered" evidence="11">
    <location>
        <begin position="669"/>
        <end position="705"/>
    </location>
</feature>
<dbReference type="FunFam" id="3.30.160.60:FF:000188">
    <property type="entry name" value="Zinc finger protein 787"/>
    <property type="match status" value="1"/>
</dbReference>
<keyword evidence="6" id="KW-0862">Zinc</keyword>
<feature type="domain" description="C2H2-type" evidence="12">
    <location>
        <begin position="531"/>
        <end position="558"/>
    </location>
</feature>
<evidence type="ECO:0000259" key="14">
    <source>
        <dbReference type="PROSITE" id="PS50804"/>
    </source>
</evidence>
<dbReference type="GO" id="GO:0005634">
    <property type="term" value="C:nucleus"/>
    <property type="evidence" value="ECO:0007669"/>
    <property type="project" value="UniProtKB-SubCell"/>
</dbReference>
<dbReference type="InterPro" id="IPR001878">
    <property type="entry name" value="Znf_CCHC"/>
</dbReference>
<evidence type="ECO:0000256" key="7">
    <source>
        <dbReference type="ARBA" id="ARBA00023125"/>
    </source>
</evidence>
<dbReference type="FunFam" id="3.30.160.60:FF:000176">
    <property type="entry name" value="zinc finger protein 70"/>
    <property type="match status" value="1"/>
</dbReference>
<keyword evidence="5 10" id="KW-0863">Zinc-finger</keyword>
<name>A0A8C4X451_ERPCA</name>
<dbReference type="PANTHER" id="PTHR23235">
    <property type="entry name" value="KRUEPPEL-LIKE TRANSCRIPTION FACTOR"/>
    <property type="match status" value="1"/>
</dbReference>
<evidence type="ECO:0000256" key="10">
    <source>
        <dbReference type="PROSITE-ProRule" id="PRU00042"/>
    </source>
</evidence>
<comment type="subcellular location">
    <subcellularLocation>
        <location evidence="1">Nucleus</location>
    </subcellularLocation>
</comment>
<feature type="compositionally biased region" description="Basic and acidic residues" evidence="11">
    <location>
        <begin position="232"/>
        <end position="247"/>
    </location>
</feature>
<dbReference type="Pfam" id="PF00096">
    <property type="entry name" value="zf-C2H2"/>
    <property type="match status" value="2"/>
</dbReference>
<evidence type="ECO:0000256" key="3">
    <source>
        <dbReference type="ARBA" id="ARBA00022723"/>
    </source>
</evidence>
<keyword evidence="8" id="KW-0804">Transcription</keyword>
<evidence type="ECO:0000256" key="8">
    <source>
        <dbReference type="ARBA" id="ARBA00023163"/>
    </source>
</evidence>
<sequence length="705" mass="81493">MTDPVGVTKVFWNNGEKLRKLEVQVATQQINFADDEARSNARDNLHTERAVGPSQVLRPLQAQDNIEVYLLGFERTATQHNWPRGEWAQILAPFLTCELQQAYYDLEQCAMEDYNVLKKEILTRCGLNSDCQAQKCRAWRFDLEKPARSQAFELWDKLARWLRLGENTVENIVEMISCDYLVHALPEDLARIVQRHYWANMVGLLKIIERYQTALRPELPEEKRQTRSSRLQRSEHEKKEAEFGARRKEQSSLPLRCYKCGEIDHIVSNCPRLDEPMDCGRVHSHRDEEETPAFSWMGLTEEMCQANMNMVQKKAVNIKKEVGEWESVQPKQERLCITDEHSELGSVDIKEEKEEKIFSMSMKKDKIIYGVKKDELESILKYGCQDGAVTRLVSSRFEQGCSQEQTVNGRSECAPAIRKRTEKTSKAASGNQVSSTNHSEENLQEKPSLSPSSVAQTRLQCKSRQMIYDESKKTSTTSLHVGQLTRMVSVNTQQQLQNTNSSALTVCQESRETFRSKSRSNKLCHTKQKTHCCSDCGKQFLYYSSLQQHQRIHTGEKPYCCSECGKHFAQMSHLQTHKRIHTGVRPYCCTECGKQFFIRGNLQRHIKVHTGEKPYCCLECGNRFAYRSNFKRHCRVHKEKKACNRGGSTEVKEIQVKVKREVIEQVTPRQPRNILTDARELPSSPDKTATETFRRKRKVLKNTHK</sequence>
<keyword evidence="4" id="KW-0677">Repeat</keyword>
<dbReference type="SUPFAM" id="SSF57667">
    <property type="entry name" value="beta-beta-alpha zinc fingers"/>
    <property type="match status" value="2"/>
</dbReference>
<keyword evidence="16" id="KW-1185">Reference proteome</keyword>
<feature type="region of interest" description="Disordered" evidence="11">
    <location>
        <begin position="420"/>
        <end position="454"/>
    </location>
</feature>
<evidence type="ECO:0000313" key="16">
    <source>
        <dbReference type="Proteomes" id="UP000694620"/>
    </source>
</evidence>
<dbReference type="Proteomes" id="UP000694620">
    <property type="component" value="Chromosome 1"/>
</dbReference>
<dbReference type="PANTHER" id="PTHR23235:SF142">
    <property type="entry name" value="ZINC FINGER PROTEIN 384"/>
    <property type="match status" value="1"/>
</dbReference>
<dbReference type="InterPro" id="IPR013087">
    <property type="entry name" value="Znf_C2H2_type"/>
</dbReference>
<dbReference type="PROSITE" id="PS50804">
    <property type="entry name" value="SCAN_BOX"/>
    <property type="match status" value="1"/>
</dbReference>
<comment type="similarity">
    <text evidence="2">Belongs to the krueppel C2H2-type zinc-finger protein family.</text>
</comment>
<feature type="domain" description="C2H2-type" evidence="12">
    <location>
        <begin position="587"/>
        <end position="614"/>
    </location>
</feature>
<dbReference type="SUPFAM" id="SSF47353">
    <property type="entry name" value="Retrovirus capsid dimerization domain-like"/>
    <property type="match status" value="1"/>
</dbReference>
<evidence type="ECO:0000256" key="9">
    <source>
        <dbReference type="ARBA" id="ARBA00023242"/>
    </source>
</evidence>
<accession>A0A8C4X451</accession>
<dbReference type="GO" id="GO:0000978">
    <property type="term" value="F:RNA polymerase II cis-regulatory region sequence-specific DNA binding"/>
    <property type="evidence" value="ECO:0007669"/>
    <property type="project" value="TreeGrafter"/>
</dbReference>
<evidence type="ECO:0000256" key="6">
    <source>
        <dbReference type="ARBA" id="ARBA00022833"/>
    </source>
</evidence>
<evidence type="ECO:0000313" key="15">
    <source>
        <dbReference type="Ensembl" id="ENSECRP00000003426.1"/>
    </source>
</evidence>
<evidence type="ECO:0000256" key="1">
    <source>
        <dbReference type="ARBA" id="ARBA00004123"/>
    </source>
</evidence>
<gene>
    <name evidence="15" type="primary">LOC114667067</name>
</gene>
<dbReference type="Pfam" id="PF00098">
    <property type="entry name" value="zf-CCHC"/>
    <property type="match status" value="1"/>
</dbReference>
<keyword evidence="3" id="KW-0479">Metal-binding</keyword>
<dbReference type="PROSITE" id="PS00028">
    <property type="entry name" value="ZINC_FINGER_C2H2_1"/>
    <property type="match status" value="4"/>
</dbReference>
<dbReference type="Gene3D" id="3.30.160.60">
    <property type="entry name" value="Classic Zinc Finger"/>
    <property type="match status" value="4"/>
</dbReference>
<feature type="domain" description="C2H2-type" evidence="12">
    <location>
        <begin position="559"/>
        <end position="586"/>
    </location>
</feature>
<feature type="compositionally biased region" description="Basic residues" evidence="11">
    <location>
        <begin position="694"/>
        <end position="705"/>
    </location>
</feature>
<feature type="compositionally biased region" description="Polar residues" evidence="11">
    <location>
        <begin position="445"/>
        <end position="454"/>
    </location>
</feature>
<dbReference type="SMART" id="SM00343">
    <property type="entry name" value="ZnF_C2HC"/>
    <property type="match status" value="1"/>
</dbReference>
<dbReference type="RefSeq" id="XP_028678029.1">
    <property type="nucleotide sequence ID" value="XM_028822196.2"/>
</dbReference>
<feature type="domain" description="SCAN box" evidence="14">
    <location>
        <begin position="134"/>
        <end position="215"/>
    </location>
</feature>
<dbReference type="Ensembl" id="ENSECRT00000003485.1">
    <property type="protein sequence ID" value="ENSECRP00000003426.1"/>
    <property type="gene ID" value="ENSECRG00000002351.1"/>
</dbReference>
<dbReference type="InterPro" id="IPR038269">
    <property type="entry name" value="SCAN_sf"/>
</dbReference>
<evidence type="ECO:0000259" key="12">
    <source>
        <dbReference type="PROSITE" id="PS50157"/>
    </source>
</evidence>
<proteinExistence type="inferred from homology"/>
<dbReference type="OrthoDB" id="9439903at2759"/>
<dbReference type="PROSITE" id="PS50157">
    <property type="entry name" value="ZINC_FINGER_C2H2_2"/>
    <property type="match status" value="4"/>
</dbReference>
<evidence type="ECO:0000256" key="4">
    <source>
        <dbReference type="ARBA" id="ARBA00022737"/>
    </source>
</evidence>
<dbReference type="FunFam" id="3.30.160.60:FF:000303">
    <property type="entry name" value="Zinc finger protein 41"/>
    <property type="match status" value="1"/>
</dbReference>
<protein>
    <submittedName>
        <fullName evidence="15">Zinc finger and SCAN domain-containing protein 21-like</fullName>
    </submittedName>
</protein>
<feature type="domain" description="C2H2-type" evidence="12">
    <location>
        <begin position="615"/>
        <end position="642"/>
    </location>
</feature>
<dbReference type="InterPro" id="IPR003309">
    <property type="entry name" value="SCAN_dom"/>
</dbReference>
<dbReference type="AlphaFoldDB" id="A0A8C4X451"/>
<dbReference type="SMART" id="SM00355">
    <property type="entry name" value="ZnF_C2H2"/>
    <property type="match status" value="4"/>
</dbReference>
<dbReference type="PROSITE" id="PS50158">
    <property type="entry name" value="ZF_CCHC"/>
    <property type="match status" value="1"/>
</dbReference>
<dbReference type="GO" id="GO:0008270">
    <property type="term" value="F:zinc ion binding"/>
    <property type="evidence" value="ECO:0007669"/>
    <property type="project" value="UniProtKB-KW"/>
</dbReference>
<reference evidence="15" key="2">
    <citation type="submission" date="2025-08" db="UniProtKB">
        <authorList>
            <consortium name="Ensembl"/>
        </authorList>
    </citation>
    <scope>IDENTIFICATION</scope>
</reference>
<feature type="region of interest" description="Disordered" evidence="11">
    <location>
        <begin position="219"/>
        <end position="247"/>
    </location>
</feature>
<dbReference type="FunFam" id="3.30.160.60:FF:002343">
    <property type="entry name" value="Zinc finger protein 33A"/>
    <property type="match status" value="1"/>
</dbReference>
<dbReference type="GeneTree" id="ENSGT00940000159113"/>
<dbReference type="GO" id="GO:0000981">
    <property type="term" value="F:DNA-binding transcription factor activity, RNA polymerase II-specific"/>
    <property type="evidence" value="ECO:0007669"/>
    <property type="project" value="TreeGrafter"/>
</dbReference>
<reference evidence="15" key="1">
    <citation type="submission" date="2021-06" db="EMBL/GenBank/DDBJ databases">
        <authorList>
            <consortium name="Wellcome Sanger Institute Data Sharing"/>
        </authorList>
    </citation>
    <scope>NUCLEOTIDE SEQUENCE [LARGE SCALE GENOMIC DNA]</scope>
</reference>
<reference evidence="15" key="3">
    <citation type="submission" date="2025-09" db="UniProtKB">
        <authorList>
            <consortium name="Ensembl"/>
        </authorList>
    </citation>
    <scope>IDENTIFICATION</scope>
</reference>
<keyword evidence="7" id="KW-0238">DNA-binding</keyword>
<evidence type="ECO:0000256" key="11">
    <source>
        <dbReference type="SAM" id="MobiDB-lite"/>
    </source>
</evidence>
<feature type="domain" description="CCHC-type" evidence="13">
    <location>
        <begin position="256"/>
        <end position="272"/>
    </location>
</feature>